<accession>A0A2D0NHW5</accession>
<dbReference type="SUPFAM" id="SSF46785">
    <property type="entry name" value="Winged helix' DNA-binding domain"/>
    <property type="match status" value="1"/>
</dbReference>
<dbReference type="Gene3D" id="1.10.10.10">
    <property type="entry name" value="Winged helix-like DNA-binding domain superfamily/Winged helix DNA-binding domain"/>
    <property type="match status" value="1"/>
</dbReference>
<protein>
    <submittedName>
        <fullName evidence="2">PadR family transcriptional regulator</fullName>
    </submittedName>
</protein>
<dbReference type="RefSeq" id="WP_099148798.1">
    <property type="nucleotide sequence ID" value="NZ_PDUD01000004.1"/>
</dbReference>
<evidence type="ECO:0000259" key="1">
    <source>
        <dbReference type="Pfam" id="PF03551"/>
    </source>
</evidence>
<comment type="caution">
    <text evidence="2">The sequence shown here is derived from an EMBL/GenBank/DDBJ whole genome shotgun (WGS) entry which is preliminary data.</text>
</comment>
<reference evidence="2 3" key="1">
    <citation type="submission" date="2017-10" db="EMBL/GenBank/DDBJ databases">
        <title>The draft genome sequence of Lewinella nigricans NBRC 102662.</title>
        <authorList>
            <person name="Wang K."/>
        </authorList>
    </citation>
    <scope>NUCLEOTIDE SEQUENCE [LARGE SCALE GENOMIC DNA]</scope>
    <source>
        <strain evidence="2 3">NBRC 102662</strain>
    </source>
</reference>
<feature type="domain" description="Transcription regulator PadR N-terminal" evidence="1">
    <location>
        <begin position="19"/>
        <end position="90"/>
    </location>
</feature>
<dbReference type="EMBL" id="PDUD01000004">
    <property type="protein sequence ID" value="PHN08008.1"/>
    <property type="molecule type" value="Genomic_DNA"/>
</dbReference>
<dbReference type="InterPro" id="IPR036390">
    <property type="entry name" value="WH_DNA-bd_sf"/>
</dbReference>
<dbReference type="Pfam" id="PF03551">
    <property type="entry name" value="PadR"/>
    <property type="match status" value="1"/>
</dbReference>
<dbReference type="Proteomes" id="UP000223913">
    <property type="component" value="Unassembled WGS sequence"/>
</dbReference>
<keyword evidence="3" id="KW-1185">Reference proteome</keyword>
<dbReference type="OrthoDB" id="982587at2"/>
<sequence>MGKKYLGEFEELMLTMVAILGEEAYGNAIVEAVKEQLDRKVNLSAVHITLYRLEDKGLVRSAMGGATASRGGRRKRYFQITNAGKSQLRELQEQRMKLWELLPNLKFGSL</sequence>
<gene>
    <name evidence="2" type="ORF">CRP01_04430</name>
</gene>
<dbReference type="InterPro" id="IPR036388">
    <property type="entry name" value="WH-like_DNA-bd_sf"/>
</dbReference>
<organism evidence="2 3">
    <name type="scientific">Flavilitoribacter nigricans (strain ATCC 23147 / DSM 23189 / NBRC 102662 / NCIMB 1420 / SS-2)</name>
    <name type="common">Lewinella nigricans</name>
    <dbReference type="NCBI Taxonomy" id="1122177"/>
    <lineage>
        <taxon>Bacteria</taxon>
        <taxon>Pseudomonadati</taxon>
        <taxon>Bacteroidota</taxon>
        <taxon>Saprospiria</taxon>
        <taxon>Saprospirales</taxon>
        <taxon>Lewinellaceae</taxon>
        <taxon>Flavilitoribacter</taxon>
    </lineage>
</organism>
<evidence type="ECO:0000313" key="2">
    <source>
        <dbReference type="EMBL" id="PHN08008.1"/>
    </source>
</evidence>
<name>A0A2D0NHW5_FLAN2</name>
<dbReference type="InterPro" id="IPR005149">
    <property type="entry name" value="Tscrpt_reg_PadR_N"/>
</dbReference>
<dbReference type="AlphaFoldDB" id="A0A2D0NHW5"/>
<evidence type="ECO:0000313" key="3">
    <source>
        <dbReference type="Proteomes" id="UP000223913"/>
    </source>
</evidence>
<proteinExistence type="predicted"/>